<accession>A0A6C0BPL9</accession>
<name>A0A6C0BPL9_9ZZZZ</name>
<reference evidence="1" key="1">
    <citation type="journal article" date="2020" name="Nature">
        <title>Giant virus diversity and host interactions through global metagenomics.</title>
        <authorList>
            <person name="Schulz F."/>
            <person name="Roux S."/>
            <person name="Paez-Espino D."/>
            <person name="Jungbluth S."/>
            <person name="Walsh D.A."/>
            <person name="Denef V.J."/>
            <person name="McMahon K.D."/>
            <person name="Konstantinidis K.T."/>
            <person name="Eloe-Fadrosh E.A."/>
            <person name="Kyrpides N.C."/>
            <person name="Woyke T."/>
        </authorList>
    </citation>
    <scope>NUCLEOTIDE SEQUENCE</scope>
    <source>
        <strain evidence="1">GVMAG-M-3300017989-17</strain>
    </source>
</reference>
<organism evidence="1">
    <name type="scientific">viral metagenome</name>
    <dbReference type="NCBI Taxonomy" id="1070528"/>
    <lineage>
        <taxon>unclassified sequences</taxon>
        <taxon>metagenomes</taxon>
        <taxon>organismal metagenomes</taxon>
    </lineage>
</organism>
<dbReference type="EMBL" id="MN739202">
    <property type="protein sequence ID" value="QHS93338.1"/>
    <property type="molecule type" value="Genomic_DNA"/>
</dbReference>
<protein>
    <submittedName>
        <fullName evidence="1">Uncharacterized protein</fullName>
    </submittedName>
</protein>
<sequence length="29" mass="3548">MPTLKNQKFVKPKKKFQTKKILMMDFFSD</sequence>
<evidence type="ECO:0000313" key="1">
    <source>
        <dbReference type="EMBL" id="QHS93338.1"/>
    </source>
</evidence>
<proteinExistence type="predicted"/>
<dbReference type="AlphaFoldDB" id="A0A6C0BPL9"/>